<dbReference type="Pfam" id="PF01315">
    <property type="entry name" value="Ald_Xan_dh_C"/>
    <property type="match status" value="1"/>
</dbReference>
<accession>A0A926KZZ0</accession>
<gene>
    <name evidence="13" type="primary">xdhB</name>
    <name evidence="13" type="ORF">H0H10_07770</name>
</gene>
<evidence type="ECO:0000259" key="12">
    <source>
        <dbReference type="SMART" id="SM01008"/>
    </source>
</evidence>
<evidence type="ECO:0000256" key="4">
    <source>
        <dbReference type="ARBA" id="ARBA00022714"/>
    </source>
</evidence>
<keyword evidence="7" id="KW-0408">Iron</keyword>
<evidence type="ECO:0000256" key="10">
    <source>
        <dbReference type="ARBA" id="ARBA00053029"/>
    </source>
</evidence>
<dbReference type="InterPro" id="IPR036856">
    <property type="entry name" value="Ald_Oxase/Xan_DH_a/b_sf"/>
</dbReference>
<dbReference type="GO" id="GO:0005506">
    <property type="term" value="F:iron ion binding"/>
    <property type="evidence" value="ECO:0007669"/>
    <property type="project" value="InterPro"/>
</dbReference>
<proteinExistence type="inferred from homology"/>
<dbReference type="InterPro" id="IPR037165">
    <property type="entry name" value="AldOxase/xan_DH_Mopterin-bd_sf"/>
</dbReference>
<reference evidence="13" key="2">
    <citation type="submission" date="2020-09" db="EMBL/GenBank/DDBJ databases">
        <authorList>
            <person name="Luo X."/>
        </authorList>
    </citation>
    <scope>NUCLEOTIDE SEQUENCE</scope>
    <source>
        <strain evidence="13">TRM S81-3</strain>
    </source>
</reference>
<dbReference type="InterPro" id="IPR008274">
    <property type="entry name" value="AldOxase/xan_DH_MoCoBD1"/>
</dbReference>
<dbReference type="GO" id="GO:0051537">
    <property type="term" value="F:2 iron, 2 sulfur cluster binding"/>
    <property type="evidence" value="ECO:0007669"/>
    <property type="project" value="UniProtKB-KW"/>
</dbReference>
<evidence type="ECO:0000256" key="5">
    <source>
        <dbReference type="ARBA" id="ARBA00022723"/>
    </source>
</evidence>
<comment type="similarity">
    <text evidence="3">Belongs to the xanthine dehydrogenase family.</text>
</comment>
<dbReference type="FunFam" id="3.30.365.10:FF:000001">
    <property type="entry name" value="Xanthine dehydrogenase oxidase"/>
    <property type="match status" value="1"/>
</dbReference>
<dbReference type="InterPro" id="IPR014309">
    <property type="entry name" value="Xanthine_DH_Mopterin-bd_su"/>
</dbReference>
<dbReference type="EC" id="1.17.1.4" evidence="13"/>
<evidence type="ECO:0000256" key="7">
    <source>
        <dbReference type="ARBA" id="ARBA00023004"/>
    </source>
</evidence>
<evidence type="ECO:0000313" key="14">
    <source>
        <dbReference type="Proteomes" id="UP000621210"/>
    </source>
</evidence>
<dbReference type="InterPro" id="IPR016208">
    <property type="entry name" value="Ald_Oxase/xanthine_DH-like"/>
</dbReference>
<evidence type="ECO:0000256" key="11">
    <source>
        <dbReference type="SAM" id="MobiDB-lite"/>
    </source>
</evidence>
<comment type="cofactor">
    <cofactor evidence="2">
        <name>FAD</name>
        <dbReference type="ChEBI" id="CHEBI:57692"/>
    </cofactor>
</comment>
<evidence type="ECO:0000256" key="3">
    <source>
        <dbReference type="ARBA" id="ARBA00006849"/>
    </source>
</evidence>
<dbReference type="SUPFAM" id="SSF56003">
    <property type="entry name" value="Molybdenum cofactor-binding domain"/>
    <property type="match status" value="1"/>
</dbReference>
<evidence type="ECO:0000256" key="8">
    <source>
        <dbReference type="ARBA" id="ARBA00023014"/>
    </source>
</evidence>
<feature type="domain" description="Aldehyde oxidase/xanthine dehydrogenase a/b hammerhead" evidence="12">
    <location>
        <begin position="27"/>
        <end position="133"/>
    </location>
</feature>
<reference evidence="13" key="1">
    <citation type="submission" date="2020-09" db="EMBL/GenBank/DDBJ databases">
        <title>Streptomyces grisecoloratus sp. nov., isolated from cotton soil.</title>
        <authorList>
            <person name="Xing L."/>
        </authorList>
    </citation>
    <scope>NUCLEOTIDE SEQUENCE</scope>
    <source>
        <strain evidence="13">TRM S81-3</strain>
    </source>
</reference>
<evidence type="ECO:0000256" key="1">
    <source>
        <dbReference type="ARBA" id="ARBA00001924"/>
    </source>
</evidence>
<keyword evidence="6 13" id="KW-0560">Oxidoreductase</keyword>
<evidence type="ECO:0000256" key="9">
    <source>
        <dbReference type="ARBA" id="ARBA00034078"/>
    </source>
</evidence>
<evidence type="ECO:0000256" key="2">
    <source>
        <dbReference type="ARBA" id="ARBA00001974"/>
    </source>
</evidence>
<keyword evidence="14" id="KW-1185">Reference proteome</keyword>
<dbReference type="Proteomes" id="UP000621210">
    <property type="component" value="Unassembled WGS sequence"/>
</dbReference>
<dbReference type="InterPro" id="IPR046867">
    <property type="entry name" value="AldOxase/xan_DH_MoCoBD2"/>
</dbReference>
<dbReference type="PANTHER" id="PTHR45444:SF3">
    <property type="entry name" value="XANTHINE DEHYDROGENASE"/>
    <property type="match status" value="1"/>
</dbReference>
<dbReference type="EMBL" id="JACVQF010000168">
    <property type="protein sequence ID" value="MBD0419071.1"/>
    <property type="molecule type" value="Genomic_DNA"/>
</dbReference>
<protein>
    <submittedName>
        <fullName evidence="13">Xanthine dehydrogenase molybdopterin binding subunit</fullName>
        <ecNumber evidence="13">1.17.1.4</ecNumber>
    </submittedName>
</protein>
<evidence type="ECO:0000313" key="13">
    <source>
        <dbReference type="EMBL" id="MBD0419071.1"/>
    </source>
</evidence>
<comment type="caution">
    <text evidence="13">The sequence shown here is derived from an EMBL/GenBank/DDBJ whole genome shotgun (WGS) entry which is preliminary data.</text>
</comment>
<name>A0A926KZZ0_9ACTN</name>
<sequence length="809" mass="86221">MSHLSERPEKPVVGVPMPHESAALHVTGTALYTDDLVHRTKDVLHAHPVQVMKAHGRITALRTEPALAVPGVVRVLTGADVPGVNDAGMKHDEPLFPDEVMFHGHAVAWVLGETLEAARLGAAAVEVELDELPALVTLQDAMAAGSYHGAKPLMETGDVDAGFADSAHVFTGEFQFAGQEHFYLETHAALAQVDENGQLFIQSSTQHPSETQEIVSHVLGVPAHEVTVQCLRMGGGFGGKEMQPHGFAAVAALGAKLTGRPVRFRLNRTQDMTMSGKRHGFHASWKIGFDADGRIQALDATLTADGGWSLDLSEPVLARALCHIDNTYWIPNARVAGRIARTNTVSNTAFRGFGGPQGMLVIEDILGRCAPRLGLDPMELRERNFYRPGQGQTTPYGQPVTQPERISTVWQQVKDSAGLADRKREIAAFNAAHPHTKRALALTGIKFGISFNLTAFNQGGALVLIYKDGSVLINHGGTEMGQGLHTKMMQVAATTLGIPLHKVRLAPTRTDKVPNTSATAASSGADLNGGAVKNACEQLRERLVRVAATRLGGNASDVRIVEGVARVLGSDKELAWDDLVRTAYFQRVQLSAAGFYRTEGLHWDAKTFRGSPFKYFAYGAAATEVEVDGFTGAYRIRRVDIVHDVGDSLSPMIDIGQVEGGFVQGAGWLTLEDLRWDTGDGPHRGRLLTQAASTYKLPSFSEMPEEFNVTLLENATEEGAVYGSKAVGEPPLMLAFSVREALRQAAAAFGPSGVGVELASPATPEAVYWAIQAARQGGSPGSSDAGESRTGIGSADGGDRAGAEALSGA</sequence>
<dbReference type="SMART" id="SM01008">
    <property type="entry name" value="Ald_Xan_dh_C"/>
    <property type="match status" value="1"/>
</dbReference>
<keyword evidence="8" id="KW-0411">Iron-sulfur</keyword>
<dbReference type="AlphaFoldDB" id="A0A926KZZ0"/>
<comment type="cofactor">
    <cofactor evidence="10">
        <name>Mo-molybdopterin cytosine dinucleotide</name>
        <dbReference type="ChEBI" id="CHEBI:71308"/>
    </cofactor>
</comment>
<keyword evidence="4" id="KW-0001">2Fe-2S</keyword>
<dbReference type="GO" id="GO:0004854">
    <property type="term" value="F:xanthine dehydrogenase activity"/>
    <property type="evidence" value="ECO:0007669"/>
    <property type="project" value="UniProtKB-EC"/>
</dbReference>
<comment type="cofactor">
    <cofactor evidence="1">
        <name>Mo-molybdopterin</name>
        <dbReference type="ChEBI" id="CHEBI:71302"/>
    </cofactor>
</comment>
<dbReference type="PANTHER" id="PTHR45444">
    <property type="entry name" value="XANTHINE DEHYDROGENASE"/>
    <property type="match status" value="1"/>
</dbReference>
<dbReference type="NCBIfam" id="TIGR02965">
    <property type="entry name" value="xanthine_xdhB"/>
    <property type="match status" value="1"/>
</dbReference>
<dbReference type="GO" id="GO:0030151">
    <property type="term" value="F:molybdenum ion binding"/>
    <property type="evidence" value="ECO:0007669"/>
    <property type="project" value="InterPro"/>
</dbReference>
<dbReference type="Gene3D" id="3.30.365.10">
    <property type="entry name" value="Aldehyde oxidase/xanthine dehydrogenase, molybdopterin binding domain"/>
    <property type="match status" value="4"/>
</dbReference>
<dbReference type="FunFam" id="3.30.365.10:FF:000002">
    <property type="entry name" value="Xanthine dehydrogenase oxidase"/>
    <property type="match status" value="1"/>
</dbReference>
<comment type="cofactor">
    <cofactor evidence="9">
        <name>[2Fe-2S] cluster</name>
        <dbReference type="ChEBI" id="CHEBI:190135"/>
    </cofactor>
</comment>
<organism evidence="13 14">
    <name type="scientific">Streptomyces griseicoloratus</name>
    <dbReference type="NCBI Taxonomy" id="2752516"/>
    <lineage>
        <taxon>Bacteria</taxon>
        <taxon>Bacillati</taxon>
        <taxon>Actinomycetota</taxon>
        <taxon>Actinomycetes</taxon>
        <taxon>Kitasatosporales</taxon>
        <taxon>Streptomycetaceae</taxon>
        <taxon>Streptomyces</taxon>
    </lineage>
</organism>
<dbReference type="RefSeq" id="WP_188180101.1">
    <property type="nucleotide sequence ID" value="NZ_JACVQF010000168.1"/>
</dbReference>
<feature type="region of interest" description="Disordered" evidence="11">
    <location>
        <begin position="775"/>
        <end position="809"/>
    </location>
</feature>
<dbReference type="InterPro" id="IPR000674">
    <property type="entry name" value="Ald_Oxase/Xan_DH_a/b"/>
</dbReference>
<dbReference type="SUPFAM" id="SSF54665">
    <property type="entry name" value="CO dehydrogenase molybdoprotein N-domain-like"/>
    <property type="match status" value="1"/>
</dbReference>
<dbReference type="Pfam" id="PF02738">
    <property type="entry name" value="MoCoBD_1"/>
    <property type="match status" value="1"/>
</dbReference>
<keyword evidence="5" id="KW-0479">Metal-binding</keyword>
<dbReference type="Pfam" id="PF20256">
    <property type="entry name" value="MoCoBD_2"/>
    <property type="match status" value="1"/>
</dbReference>
<dbReference type="Gene3D" id="3.90.1170.50">
    <property type="entry name" value="Aldehyde oxidase/xanthine dehydrogenase, a/b hammerhead"/>
    <property type="match status" value="1"/>
</dbReference>
<evidence type="ECO:0000256" key="6">
    <source>
        <dbReference type="ARBA" id="ARBA00023002"/>
    </source>
</evidence>